<evidence type="ECO:0000313" key="4">
    <source>
        <dbReference type="Proteomes" id="UP000002313"/>
    </source>
</evidence>
<keyword evidence="1" id="KW-0472">Membrane</keyword>
<dbReference type="EMBL" id="CP001947">
    <property type="protein sequence ID" value="ADM11658.1"/>
    <property type="molecule type" value="Genomic_DNA"/>
</dbReference>
<feature type="transmembrane region" description="Helical" evidence="1">
    <location>
        <begin position="77"/>
        <end position="93"/>
    </location>
</feature>
<sequence length="250" mass="26509">MNLGTLIPFLALALCATPEASGDSGTSADSSGQLAFAVPVYATSGGNRIVNAVYAIVLLVAIAVINLPRKSLEQTQYAATSALGAYFLISHILQSTGIALEMDMIAAGIVAVLAAVISYNKMLRSLLFALISAYGTTYFAVLIVRLESILFAGILGVVLFFVYIFLGKMKEDGRLLVAMAKADVSSLGFASFINVWGAFDMFGGMHGINASEGLFQGFLFGGIIIALVFAVVFTMNYFSEWTQEKMNSAS</sequence>
<evidence type="ECO:0000256" key="2">
    <source>
        <dbReference type="SAM" id="SignalP"/>
    </source>
</evidence>
<reference evidence="3 4" key="2">
    <citation type="journal article" date="2012" name="Proc. Natl. Acad. Sci. U.S.A.">
        <title>Gain and loss of multiple functionally related, horizontally transferred genes in the reduced genomes of two microsporidian parasites.</title>
        <authorList>
            <person name="Pombert J.-F."/>
            <person name="Selman M."/>
            <person name="Burki F."/>
            <person name="Bardell F.T."/>
            <person name="Farinelli L."/>
            <person name="Solter L.F."/>
            <person name="Whitman D.W."/>
            <person name="Weiss L.M."/>
            <person name="Corradi N."/>
            <person name="Keeling P.J."/>
        </authorList>
    </citation>
    <scope>NUCLEOTIDE SEQUENCE [LARGE SCALE GENOMIC DNA]</scope>
    <source>
        <strain evidence="3 4">ATCC 50506</strain>
    </source>
</reference>
<protein>
    <submittedName>
        <fullName evidence="3">Uncharacterized protein</fullName>
    </submittedName>
</protein>
<dbReference type="KEGG" id="ein:Eint_060500"/>
<feature type="transmembrane region" description="Helical" evidence="1">
    <location>
        <begin position="214"/>
        <end position="238"/>
    </location>
</feature>
<organism evidence="3 4">
    <name type="scientific">Encephalitozoon intestinalis (strain ATCC 50506)</name>
    <name type="common">Microsporidian parasite</name>
    <name type="synonym">Septata intestinalis</name>
    <dbReference type="NCBI Taxonomy" id="876142"/>
    <lineage>
        <taxon>Eukaryota</taxon>
        <taxon>Fungi</taxon>
        <taxon>Fungi incertae sedis</taxon>
        <taxon>Microsporidia</taxon>
        <taxon>Unikaryonidae</taxon>
        <taxon>Encephalitozoon</taxon>
    </lineage>
</organism>
<dbReference type="Proteomes" id="UP000002313">
    <property type="component" value="Chromosome VI"/>
</dbReference>
<feature type="transmembrane region" description="Helical" evidence="1">
    <location>
        <begin position="149"/>
        <end position="166"/>
    </location>
</feature>
<feature type="transmembrane region" description="Helical" evidence="1">
    <location>
        <begin position="46"/>
        <end position="65"/>
    </location>
</feature>
<name>E0S7H9_ENCIT</name>
<evidence type="ECO:0000256" key="1">
    <source>
        <dbReference type="SAM" id="Phobius"/>
    </source>
</evidence>
<feature type="chain" id="PRO_5003140023" evidence="2">
    <location>
        <begin position="23"/>
        <end position="250"/>
    </location>
</feature>
<keyword evidence="2" id="KW-0732">Signal</keyword>
<evidence type="ECO:0000313" key="3">
    <source>
        <dbReference type="EMBL" id="ADM11658.1"/>
    </source>
</evidence>
<feature type="transmembrane region" description="Helical" evidence="1">
    <location>
        <begin position="99"/>
        <end position="119"/>
    </location>
</feature>
<keyword evidence="1" id="KW-0812">Transmembrane</keyword>
<keyword evidence="4" id="KW-1185">Reference proteome</keyword>
<feature type="transmembrane region" description="Helical" evidence="1">
    <location>
        <begin position="126"/>
        <end position="143"/>
    </location>
</feature>
<feature type="signal peptide" evidence="2">
    <location>
        <begin position="1"/>
        <end position="22"/>
    </location>
</feature>
<feature type="transmembrane region" description="Helical" evidence="1">
    <location>
        <begin position="187"/>
        <end position="208"/>
    </location>
</feature>
<dbReference type="GeneID" id="9699339"/>
<keyword evidence="1" id="KW-1133">Transmembrane helix</keyword>
<gene>
    <name evidence="3" type="ORF">Eint_060500</name>
</gene>
<dbReference type="RefSeq" id="XP_003073018.1">
    <property type="nucleotide sequence ID" value="XM_003072972.1"/>
</dbReference>
<dbReference type="VEuPathDB" id="MicrosporidiaDB:Eint_060500"/>
<reference evidence="3 4" key="1">
    <citation type="journal article" date="2010" name="Nat. Commun.">
        <title>The complete sequence of the smallest known nuclear genome from the microsporidian Encephalitozoon intestinalis.</title>
        <authorList>
            <person name="Corradi N."/>
            <person name="Pombert J.-F."/>
            <person name="Farinelli L."/>
            <person name="Didier E.S."/>
            <person name="Keeling P.J."/>
        </authorList>
    </citation>
    <scope>NUCLEOTIDE SEQUENCE [LARGE SCALE GENOMIC DNA]</scope>
    <source>
        <strain evidence="3 4">ATCC 50506</strain>
    </source>
</reference>
<dbReference type="HOGENOM" id="CLU_1102769_0_0_1"/>
<accession>E0S7H9</accession>
<proteinExistence type="predicted"/>
<dbReference type="AlphaFoldDB" id="E0S7H9"/>
<dbReference type="OrthoDB" id="2193794at2759"/>